<keyword evidence="2" id="KW-1185">Reference proteome</keyword>
<dbReference type="KEGG" id="naz:Aazo_1922"/>
<dbReference type="EMBL" id="CP002059">
    <property type="protein sequence ID" value="ADI64013.1"/>
    <property type="molecule type" value="Genomic_DNA"/>
</dbReference>
<protein>
    <submittedName>
        <fullName evidence="1">Uncharacterized protein</fullName>
    </submittedName>
</protein>
<dbReference type="HOGENOM" id="CLU_3293267_0_0_3"/>
<dbReference type="AlphaFoldDB" id="D7DW96"/>
<evidence type="ECO:0000313" key="1">
    <source>
        <dbReference type="EMBL" id="ADI64013.1"/>
    </source>
</evidence>
<gene>
    <name evidence="1" type="ordered locus">Aazo_1922</name>
</gene>
<accession>D7DW96</accession>
<proteinExistence type="predicted"/>
<organism evidence="1 2">
    <name type="scientific">Nostoc azollae (strain 0708)</name>
    <name type="common">Anabaena azollae (strain 0708)</name>
    <dbReference type="NCBI Taxonomy" id="551115"/>
    <lineage>
        <taxon>Bacteria</taxon>
        <taxon>Bacillati</taxon>
        <taxon>Cyanobacteriota</taxon>
        <taxon>Cyanophyceae</taxon>
        <taxon>Nostocales</taxon>
        <taxon>Nostocaceae</taxon>
        <taxon>Trichormus</taxon>
    </lineage>
</organism>
<dbReference type="STRING" id="551115.Aazo_1922"/>
<evidence type="ECO:0000313" key="2">
    <source>
        <dbReference type="Proteomes" id="UP000001511"/>
    </source>
</evidence>
<sequence>MVIYKMDKSEWQNLLPGQTERGGFHPKIHALTGFGNVKQD</sequence>
<name>D7DW96_NOSA0</name>
<dbReference type="Proteomes" id="UP000001511">
    <property type="component" value="Chromosome"/>
</dbReference>
<reference evidence="1 2" key="1">
    <citation type="journal article" date="2010" name="PLoS ONE">
        <title>Genome erosion in a nitrogen-fixing vertically transmitted endosymbiotic multicellular cyanobacterium.</title>
        <authorList>
            <person name="Ran L."/>
            <person name="Larsson J."/>
            <person name="Vigil-Stenman T."/>
            <person name="Nylander J.A."/>
            <person name="Ininbergs K."/>
            <person name="Zheng W.W."/>
            <person name="Lapidus A."/>
            <person name="Lowry S."/>
            <person name="Haselkorn R."/>
            <person name="Bergman B."/>
        </authorList>
    </citation>
    <scope>NUCLEOTIDE SEQUENCE [LARGE SCALE GENOMIC DNA]</scope>
    <source>
        <strain evidence="1 2">0708</strain>
    </source>
</reference>